<accession>A0A840APQ1</accession>
<dbReference type="GO" id="GO:0016020">
    <property type="term" value="C:membrane"/>
    <property type="evidence" value="ECO:0007669"/>
    <property type="project" value="TreeGrafter"/>
</dbReference>
<protein>
    <submittedName>
        <fullName evidence="2">Pimeloyl-ACP methyl ester carboxylesterase</fullName>
    </submittedName>
</protein>
<evidence type="ECO:0000259" key="1">
    <source>
        <dbReference type="Pfam" id="PF00561"/>
    </source>
</evidence>
<feature type="domain" description="AB hydrolase-1" evidence="1">
    <location>
        <begin position="18"/>
        <end position="126"/>
    </location>
</feature>
<proteinExistence type="predicted"/>
<keyword evidence="3" id="KW-1185">Reference proteome</keyword>
<comment type="caution">
    <text evidence="2">The sequence shown here is derived from an EMBL/GenBank/DDBJ whole genome shotgun (WGS) entry which is preliminary data.</text>
</comment>
<evidence type="ECO:0000313" key="3">
    <source>
        <dbReference type="Proteomes" id="UP000553963"/>
    </source>
</evidence>
<name>A0A840APQ1_9HYPH</name>
<gene>
    <name evidence="2" type="ORF">GGR25_002404</name>
</gene>
<dbReference type="GO" id="GO:0047372">
    <property type="term" value="F:monoacylglycerol lipase activity"/>
    <property type="evidence" value="ECO:0007669"/>
    <property type="project" value="TreeGrafter"/>
</dbReference>
<dbReference type="PANTHER" id="PTHR43798">
    <property type="entry name" value="MONOACYLGLYCEROL LIPASE"/>
    <property type="match status" value="1"/>
</dbReference>
<dbReference type="InterPro" id="IPR050266">
    <property type="entry name" value="AB_hydrolase_sf"/>
</dbReference>
<dbReference type="Gene3D" id="3.40.50.1820">
    <property type="entry name" value="alpha/beta hydrolase"/>
    <property type="match status" value="1"/>
</dbReference>
<dbReference type="PRINTS" id="PR00111">
    <property type="entry name" value="ABHYDROLASE"/>
</dbReference>
<dbReference type="EMBL" id="JACIDS010000003">
    <property type="protein sequence ID" value="MBB3931354.1"/>
    <property type="molecule type" value="Genomic_DNA"/>
</dbReference>
<sequence length="260" mass="26750">MTTAQVGPIVAEVEGEGPAVVMIHGLGGTSNMFQPQMQALAGHRVIRLDMPGSGRSPRPVEPLSMEGIGRAVVTALGALGVTRAHFVGHSMGTITCQWIAANHAALVGSLILLGALAEPGEATRKGLAGRARLARSGGISDIGDQIIAGAISAHTRENSPAAVAFVRESITRQDPESYALTCEALAAAQAVDPRRIAAPALLLTGDADAVNPPSVAQALADSIKGASFASIDRVGHWATIEAPREVARRMADFLHRVGAS</sequence>
<dbReference type="GO" id="GO:0046464">
    <property type="term" value="P:acylglycerol catabolic process"/>
    <property type="evidence" value="ECO:0007669"/>
    <property type="project" value="TreeGrafter"/>
</dbReference>
<dbReference type="InterPro" id="IPR000073">
    <property type="entry name" value="AB_hydrolase_1"/>
</dbReference>
<evidence type="ECO:0000313" key="2">
    <source>
        <dbReference type="EMBL" id="MBB3931354.1"/>
    </source>
</evidence>
<dbReference type="Proteomes" id="UP000553963">
    <property type="component" value="Unassembled WGS sequence"/>
</dbReference>
<dbReference type="SUPFAM" id="SSF53474">
    <property type="entry name" value="alpha/beta-Hydrolases"/>
    <property type="match status" value="1"/>
</dbReference>
<dbReference type="AlphaFoldDB" id="A0A840APQ1"/>
<dbReference type="InterPro" id="IPR029058">
    <property type="entry name" value="AB_hydrolase_fold"/>
</dbReference>
<dbReference type="RefSeq" id="WP_183398999.1">
    <property type="nucleotide sequence ID" value="NZ_JACIDS010000003.1"/>
</dbReference>
<reference evidence="2 3" key="1">
    <citation type="submission" date="2020-08" db="EMBL/GenBank/DDBJ databases">
        <title>Genomic Encyclopedia of Type Strains, Phase IV (KMG-IV): sequencing the most valuable type-strain genomes for metagenomic binning, comparative biology and taxonomic classification.</title>
        <authorList>
            <person name="Goeker M."/>
        </authorList>
    </citation>
    <scope>NUCLEOTIDE SEQUENCE [LARGE SCALE GENOMIC DNA]</scope>
    <source>
        <strain evidence="2 3">DSM 25966</strain>
    </source>
</reference>
<organism evidence="2 3">
    <name type="scientific">Kaistia hirudinis</name>
    <dbReference type="NCBI Taxonomy" id="1293440"/>
    <lineage>
        <taxon>Bacteria</taxon>
        <taxon>Pseudomonadati</taxon>
        <taxon>Pseudomonadota</taxon>
        <taxon>Alphaproteobacteria</taxon>
        <taxon>Hyphomicrobiales</taxon>
        <taxon>Kaistiaceae</taxon>
        <taxon>Kaistia</taxon>
    </lineage>
</organism>
<dbReference type="PANTHER" id="PTHR43798:SF5">
    <property type="entry name" value="MONOACYLGLYCEROL LIPASE ABHD6"/>
    <property type="match status" value="1"/>
</dbReference>
<dbReference type="Pfam" id="PF00561">
    <property type="entry name" value="Abhydrolase_1"/>
    <property type="match status" value="1"/>
</dbReference>